<protein>
    <submittedName>
        <fullName evidence="1">Uncharacterized protein</fullName>
    </submittedName>
</protein>
<evidence type="ECO:0000313" key="1">
    <source>
        <dbReference type="EMBL" id="MDO7874401.1"/>
    </source>
</evidence>
<gene>
    <name evidence="1" type="ORF">Q5H93_06625</name>
</gene>
<sequence length="96" mass="10545">MDAHSLRQIFQPTPGQWGLRGDPYLWQELEQVFAQLQPPADPAAADALLQALYINLVGEAPAPGRPAFVARYAHGGMSSGQVDADFWLTRGFPLLR</sequence>
<reference evidence="1" key="1">
    <citation type="submission" date="2023-07" db="EMBL/GenBank/DDBJ databases">
        <authorList>
            <person name="Kim M.K."/>
        </authorList>
    </citation>
    <scope>NUCLEOTIDE SEQUENCE</scope>
    <source>
        <strain evidence="1">ASUV-10-1</strain>
    </source>
</reference>
<organism evidence="1 2">
    <name type="scientific">Hymenobacter aranciens</name>
    <dbReference type="NCBI Taxonomy" id="3063996"/>
    <lineage>
        <taxon>Bacteria</taxon>
        <taxon>Pseudomonadati</taxon>
        <taxon>Bacteroidota</taxon>
        <taxon>Cytophagia</taxon>
        <taxon>Cytophagales</taxon>
        <taxon>Hymenobacteraceae</taxon>
        <taxon>Hymenobacter</taxon>
    </lineage>
</organism>
<dbReference type="EMBL" id="JAUQSY010000003">
    <property type="protein sequence ID" value="MDO7874401.1"/>
    <property type="molecule type" value="Genomic_DNA"/>
</dbReference>
<dbReference type="Proteomes" id="UP001176429">
    <property type="component" value="Unassembled WGS sequence"/>
</dbReference>
<proteinExistence type="predicted"/>
<name>A0ABT9B801_9BACT</name>
<evidence type="ECO:0000313" key="2">
    <source>
        <dbReference type="Proteomes" id="UP001176429"/>
    </source>
</evidence>
<comment type="caution">
    <text evidence="1">The sequence shown here is derived from an EMBL/GenBank/DDBJ whole genome shotgun (WGS) entry which is preliminary data.</text>
</comment>
<accession>A0ABT9B801</accession>
<keyword evidence="2" id="KW-1185">Reference proteome</keyword>
<dbReference type="RefSeq" id="WP_305005713.1">
    <property type="nucleotide sequence ID" value="NZ_JAUQSY010000003.1"/>
</dbReference>